<evidence type="ECO:0000256" key="1">
    <source>
        <dbReference type="SAM" id="MobiDB-lite"/>
    </source>
</evidence>
<gene>
    <name evidence="2" type="ORF">AYI69_g3910</name>
</gene>
<evidence type="ECO:0000313" key="2">
    <source>
        <dbReference type="EMBL" id="OMJ26682.1"/>
    </source>
</evidence>
<dbReference type="EMBL" id="LSSM01001413">
    <property type="protein sequence ID" value="OMJ26682.1"/>
    <property type="molecule type" value="Genomic_DNA"/>
</dbReference>
<reference evidence="3" key="1">
    <citation type="submission" date="2017-01" db="EMBL/GenBank/DDBJ databases">
        <authorList>
            <person name="Wang Y."/>
            <person name="White M."/>
            <person name="Kvist S."/>
            <person name="Moncalvo J.-M."/>
        </authorList>
    </citation>
    <scope>NUCLEOTIDE SEQUENCE [LARGE SCALE GENOMIC DNA]</scope>
    <source>
        <strain evidence="3">ID-206-W2</strain>
    </source>
</reference>
<comment type="caution">
    <text evidence="2">The sequence shown here is derived from an EMBL/GenBank/DDBJ whole genome shotgun (WGS) entry which is preliminary data.</text>
</comment>
<proteinExistence type="predicted"/>
<dbReference type="AlphaFoldDB" id="A0A1R1YIF0"/>
<feature type="region of interest" description="Disordered" evidence="1">
    <location>
        <begin position="58"/>
        <end position="80"/>
    </location>
</feature>
<dbReference type="Proteomes" id="UP000187429">
    <property type="component" value="Unassembled WGS sequence"/>
</dbReference>
<sequence length="131" mass="14471">MAYSNPIGSLKKFFSKNERESHTCGPENDLATADIYFDNPSIETNNMATGYGGAFNSSASSAIGNRGNSQSNKRKVPAIQEHGAEIDVIKDQRSTLKKKNYLEHCDHSHAKQSKAAGTNKKLISIYQKYKE</sequence>
<name>A0A1R1YIF0_9FUNG</name>
<accession>A0A1R1YIF0</accession>
<protein>
    <submittedName>
        <fullName evidence="2">Uncharacterized protein</fullName>
    </submittedName>
</protein>
<keyword evidence="3" id="KW-1185">Reference proteome</keyword>
<evidence type="ECO:0000313" key="3">
    <source>
        <dbReference type="Proteomes" id="UP000187429"/>
    </source>
</evidence>
<feature type="compositionally biased region" description="Polar residues" evidence="1">
    <location>
        <begin position="58"/>
        <end position="71"/>
    </location>
</feature>
<organism evidence="2 3">
    <name type="scientific">Smittium culicis</name>
    <dbReference type="NCBI Taxonomy" id="133412"/>
    <lineage>
        <taxon>Eukaryota</taxon>
        <taxon>Fungi</taxon>
        <taxon>Fungi incertae sedis</taxon>
        <taxon>Zoopagomycota</taxon>
        <taxon>Kickxellomycotina</taxon>
        <taxon>Harpellomycetes</taxon>
        <taxon>Harpellales</taxon>
        <taxon>Legeriomycetaceae</taxon>
        <taxon>Smittium</taxon>
    </lineage>
</organism>